<evidence type="ECO:0000259" key="1">
    <source>
        <dbReference type="Pfam" id="PF13601"/>
    </source>
</evidence>
<accession>A0A2M9BTY8</accession>
<proteinExistence type="predicted"/>
<dbReference type="OrthoDB" id="4952043at2"/>
<gene>
    <name evidence="2" type="ORF">CLV54_2316</name>
</gene>
<dbReference type="AlphaFoldDB" id="A0A2M9BTY8"/>
<evidence type="ECO:0000313" key="2">
    <source>
        <dbReference type="EMBL" id="PJJ61372.1"/>
    </source>
</evidence>
<keyword evidence="3" id="KW-1185">Reference proteome</keyword>
<dbReference type="EMBL" id="PGFB01000004">
    <property type="protein sequence ID" value="PJJ61372.1"/>
    <property type="molecule type" value="Genomic_DNA"/>
</dbReference>
<dbReference type="InterPro" id="IPR036390">
    <property type="entry name" value="WH_DNA-bd_sf"/>
</dbReference>
<evidence type="ECO:0000313" key="3">
    <source>
        <dbReference type="Proteomes" id="UP000230161"/>
    </source>
</evidence>
<sequence length="100" mass="11316">MAHPRHRLDDAFQTPIRFSLMAALGDDLEMDFGALRELLESENSVLSKAVSYLEKDGYVRVTKGYLGTRPRTWIAPTAKGRRAYREHLRALREIAGDVLG</sequence>
<comment type="caution">
    <text evidence="2">The sequence shown here is derived from an EMBL/GenBank/DDBJ whole genome shotgun (WGS) entry which is preliminary data.</text>
</comment>
<dbReference type="RefSeq" id="WP_100345130.1">
    <property type="nucleotide sequence ID" value="NZ_PGFB01000004.1"/>
</dbReference>
<dbReference type="Gene3D" id="1.10.10.10">
    <property type="entry name" value="Winged helix-like DNA-binding domain superfamily/Winged helix DNA-binding domain"/>
    <property type="match status" value="1"/>
</dbReference>
<dbReference type="Proteomes" id="UP000230161">
    <property type="component" value="Unassembled WGS sequence"/>
</dbReference>
<dbReference type="SUPFAM" id="SSF46785">
    <property type="entry name" value="Winged helix' DNA-binding domain"/>
    <property type="match status" value="1"/>
</dbReference>
<dbReference type="InterPro" id="IPR027395">
    <property type="entry name" value="WH_DNA-bd_dom"/>
</dbReference>
<protein>
    <submittedName>
        <fullName evidence="2">Winged helix DNA-binding protein</fullName>
    </submittedName>
</protein>
<name>A0A2M9BTY8_9MICO</name>
<reference evidence="2 3" key="1">
    <citation type="submission" date="2017-11" db="EMBL/GenBank/DDBJ databases">
        <title>Genomic Encyclopedia of Archaeal and Bacterial Type Strains, Phase II (KMG-II): From Individual Species to Whole Genera.</title>
        <authorList>
            <person name="Goeker M."/>
        </authorList>
    </citation>
    <scope>NUCLEOTIDE SEQUENCE [LARGE SCALE GENOMIC DNA]</scope>
    <source>
        <strain evidence="2 3">DSM 25625</strain>
    </source>
</reference>
<dbReference type="PANTHER" id="PTHR37318">
    <property type="entry name" value="BSL7504 PROTEIN"/>
    <property type="match status" value="1"/>
</dbReference>
<keyword evidence="2" id="KW-0238">DNA-binding</keyword>
<dbReference type="PANTHER" id="PTHR37318:SF1">
    <property type="entry name" value="BSL7504 PROTEIN"/>
    <property type="match status" value="1"/>
</dbReference>
<dbReference type="GO" id="GO:0003677">
    <property type="term" value="F:DNA binding"/>
    <property type="evidence" value="ECO:0007669"/>
    <property type="project" value="UniProtKB-KW"/>
</dbReference>
<feature type="domain" description="Winged helix DNA-binding" evidence="1">
    <location>
        <begin position="16"/>
        <end position="94"/>
    </location>
</feature>
<organism evidence="2 3">
    <name type="scientific">Compostimonas suwonensis</name>
    <dbReference type="NCBI Taxonomy" id="1048394"/>
    <lineage>
        <taxon>Bacteria</taxon>
        <taxon>Bacillati</taxon>
        <taxon>Actinomycetota</taxon>
        <taxon>Actinomycetes</taxon>
        <taxon>Micrococcales</taxon>
        <taxon>Microbacteriaceae</taxon>
        <taxon>Compostimonas</taxon>
    </lineage>
</organism>
<dbReference type="InterPro" id="IPR036388">
    <property type="entry name" value="WH-like_DNA-bd_sf"/>
</dbReference>
<dbReference type="Pfam" id="PF13601">
    <property type="entry name" value="HTH_34"/>
    <property type="match status" value="1"/>
</dbReference>